<proteinExistence type="predicted"/>
<gene>
    <name evidence="2" type="ORF">T265_05698</name>
</gene>
<dbReference type="CTD" id="20319880"/>
<evidence type="ECO:0000313" key="2">
    <source>
        <dbReference type="EMBL" id="KER27232.1"/>
    </source>
</evidence>
<protein>
    <submittedName>
        <fullName evidence="2">Uncharacterized protein</fullName>
    </submittedName>
</protein>
<organism evidence="2 3">
    <name type="scientific">Opisthorchis viverrini</name>
    <name type="common">Southeast Asian liver fluke</name>
    <dbReference type="NCBI Taxonomy" id="6198"/>
    <lineage>
        <taxon>Eukaryota</taxon>
        <taxon>Metazoa</taxon>
        <taxon>Spiralia</taxon>
        <taxon>Lophotrochozoa</taxon>
        <taxon>Platyhelminthes</taxon>
        <taxon>Trematoda</taxon>
        <taxon>Digenea</taxon>
        <taxon>Opisthorchiida</taxon>
        <taxon>Opisthorchiata</taxon>
        <taxon>Opisthorchiidae</taxon>
        <taxon>Opisthorchis</taxon>
    </lineage>
</organism>
<dbReference type="AlphaFoldDB" id="A0A074ZNB2"/>
<evidence type="ECO:0000256" key="1">
    <source>
        <dbReference type="SAM" id="MobiDB-lite"/>
    </source>
</evidence>
<dbReference type="KEGG" id="ovi:T265_05698"/>
<dbReference type="GeneID" id="20319880"/>
<accession>A0A074ZNB2</accession>
<dbReference type="Proteomes" id="UP000054324">
    <property type="component" value="Unassembled WGS sequence"/>
</dbReference>
<sequence length="260" mass="28827">MSPTSRIPRQWALPSGLRLPATPLSFERPCSCFGVIIPIEKNGQVQSPGEEEITVSPPGYNTHCDASYRQKLPRTPEYFPLSCRCNIQFPTAVTYSRNFRPFSRQSPNRSFVPKIPSSEIYHNKPLSNSRNLLQAVAFNRRQSAIQQLLQAGEEHGRVRSGYHPGRLELPHSLLAVDRRVKIRCKDFLRGGPVHLPRASSGRTHPSPGPPGGSSALPTYPGRSVARQPPPSPQSPPERSEHPRPQRVAATGSSSLSRSRH</sequence>
<dbReference type="EMBL" id="KL596728">
    <property type="protein sequence ID" value="KER27232.1"/>
    <property type="molecule type" value="Genomic_DNA"/>
</dbReference>
<dbReference type="RefSeq" id="XP_009169031.1">
    <property type="nucleotide sequence ID" value="XM_009170767.1"/>
</dbReference>
<feature type="region of interest" description="Disordered" evidence="1">
    <location>
        <begin position="190"/>
        <end position="260"/>
    </location>
</feature>
<keyword evidence="3" id="KW-1185">Reference proteome</keyword>
<name>A0A074ZNB2_OPIVI</name>
<feature type="compositionally biased region" description="Polar residues" evidence="1">
    <location>
        <begin position="250"/>
        <end position="260"/>
    </location>
</feature>
<evidence type="ECO:0000313" key="3">
    <source>
        <dbReference type="Proteomes" id="UP000054324"/>
    </source>
</evidence>
<reference evidence="2 3" key="1">
    <citation type="submission" date="2013-11" db="EMBL/GenBank/DDBJ databases">
        <title>Opisthorchis viverrini - life in the bile duct.</title>
        <authorList>
            <person name="Young N.D."/>
            <person name="Nagarajan N."/>
            <person name="Lin S.J."/>
            <person name="Korhonen P.K."/>
            <person name="Jex A.R."/>
            <person name="Hall R.S."/>
            <person name="Safavi-Hemami H."/>
            <person name="Kaewkong W."/>
            <person name="Bertrand D."/>
            <person name="Gao S."/>
            <person name="Seet Q."/>
            <person name="Wongkham S."/>
            <person name="Teh B.T."/>
            <person name="Wongkham C."/>
            <person name="Intapan P.M."/>
            <person name="Maleewong W."/>
            <person name="Yang X."/>
            <person name="Hu M."/>
            <person name="Wang Z."/>
            <person name="Hofmann A."/>
            <person name="Sternberg P.W."/>
            <person name="Tan P."/>
            <person name="Wang J."/>
            <person name="Gasser R.B."/>
        </authorList>
    </citation>
    <scope>NUCLEOTIDE SEQUENCE [LARGE SCALE GENOMIC DNA]</scope>
</reference>